<dbReference type="PANTHER" id="PTHR42681">
    <property type="entry name" value="MALONYL-COA-ACYL CARRIER PROTEIN TRANSACYLASE, MITOCHONDRIAL"/>
    <property type="match status" value="1"/>
</dbReference>
<dbReference type="Pfam" id="PF00698">
    <property type="entry name" value="Acyl_transf_1"/>
    <property type="match status" value="1"/>
</dbReference>
<evidence type="ECO:0000313" key="8">
    <source>
        <dbReference type="Proteomes" id="UP000430692"/>
    </source>
</evidence>
<evidence type="ECO:0000256" key="4">
    <source>
        <dbReference type="PIRNR" id="PIRNR000446"/>
    </source>
</evidence>
<protein>
    <recommendedName>
        <fullName evidence="4">Malonyl CoA-acyl carrier protein transacylase</fullName>
        <ecNumber evidence="4">2.3.1.39</ecNumber>
    </recommendedName>
</protein>
<feature type="active site" evidence="5">
    <location>
        <position position="202"/>
    </location>
</feature>
<dbReference type="GO" id="GO:0006633">
    <property type="term" value="P:fatty acid biosynthetic process"/>
    <property type="evidence" value="ECO:0007669"/>
    <property type="project" value="TreeGrafter"/>
</dbReference>
<dbReference type="InterPro" id="IPR001227">
    <property type="entry name" value="Ac_transferase_dom_sf"/>
</dbReference>
<comment type="caution">
    <text evidence="7">The sequence shown here is derived from an EMBL/GenBank/DDBJ whole genome shotgun (WGS) entry which is preliminary data.</text>
</comment>
<dbReference type="AlphaFoldDB" id="A0A6I4VNV8"/>
<comment type="similarity">
    <text evidence="4">Belongs to the fabD family.</text>
</comment>
<dbReference type="FunFam" id="3.30.70.250:FF:000001">
    <property type="entry name" value="Malonyl CoA-acyl carrier protein transacylase"/>
    <property type="match status" value="1"/>
</dbReference>
<dbReference type="InterPro" id="IPR016035">
    <property type="entry name" value="Acyl_Trfase/lysoPLipase"/>
</dbReference>
<dbReference type="GO" id="GO:0005829">
    <property type="term" value="C:cytosol"/>
    <property type="evidence" value="ECO:0007669"/>
    <property type="project" value="TreeGrafter"/>
</dbReference>
<evidence type="ECO:0000313" key="7">
    <source>
        <dbReference type="EMBL" id="MXQ53237.1"/>
    </source>
</evidence>
<dbReference type="InterPro" id="IPR050858">
    <property type="entry name" value="Mal-CoA-ACP_Trans/PKS_FabD"/>
</dbReference>
<dbReference type="GO" id="GO:0004314">
    <property type="term" value="F:[acyl-carrier-protein] S-malonyltransferase activity"/>
    <property type="evidence" value="ECO:0007669"/>
    <property type="project" value="UniProtKB-EC"/>
</dbReference>
<evidence type="ECO:0000256" key="5">
    <source>
        <dbReference type="PIRSR" id="PIRSR000446-1"/>
    </source>
</evidence>
<feature type="domain" description="Malonyl-CoA:ACP transacylase (MAT)" evidence="6">
    <location>
        <begin position="7"/>
        <end position="308"/>
    </location>
</feature>
<dbReference type="Proteomes" id="UP000430692">
    <property type="component" value="Unassembled WGS sequence"/>
</dbReference>
<gene>
    <name evidence="7" type="primary">fabD</name>
    <name evidence="7" type="ORF">GSM42_05720</name>
</gene>
<dbReference type="PIRSF" id="PIRSF000446">
    <property type="entry name" value="Mct"/>
    <property type="match status" value="1"/>
</dbReference>
<keyword evidence="8" id="KW-1185">Reference proteome</keyword>
<dbReference type="EMBL" id="WUUL01000003">
    <property type="protein sequence ID" value="MXQ53237.1"/>
    <property type="molecule type" value="Genomic_DNA"/>
</dbReference>
<dbReference type="EC" id="2.3.1.39" evidence="4"/>
<dbReference type="SUPFAM" id="SSF52151">
    <property type="entry name" value="FabD/lysophospholipase-like"/>
    <property type="match status" value="1"/>
</dbReference>
<reference evidence="7 8" key="1">
    <citation type="submission" date="2019-12" db="EMBL/GenBank/DDBJ databases">
        <title>Whole-genome analyses of novel actinobacteria.</title>
        <authorList>
            <person name="Sahin N."/>
            <person name="Saygin H."/>
        </authorList>
    </citation>
    <scope>NUCLEOTIDE SEQUENCE [LARGE SCALE GENOMIC DNA]</scope>
    <source>
        <strain evidence="7 8">KC615</strain>
    </source>
</reference>
<evidence type="ECO:0000259" key="6">
    <source>
        <dbReference type="SMART" id="SM00827"/>
    </source>
</evidence>
<name>A0A6I4VNV8_9BACL</name>
<dbReference type="Gene3D" id="3.40.366.10">
    <property type="entry name" value="Malonyl-Coenzyme A Acyl Carrier Protein, domain 2"/>
    <property type="match status" value="1"/>
</dbReference>
<keyword evidence="1 4" id="KW-0808">Transferase</keyword>
<dbReference type="SMART" id="SM00827">
    <property type="entry name" value="PKS_AT"/>
    <property type="match status" value="1"/>
</dbReference>
<dbReference type="InterPro" id="IPR014043">
    <property type="entry name" value="Acyl_transferase_dom"/>
</dbReference>
<sequence length="320" mass="34344">MSKIAILFPGQGSQKVGMGKEAHDQSRVAQEIFQSADNELNFSLSDIIFQGPEEELKLTYHTQPALLTTSIALYKWLQAKVDIQPSFVAGHSLGEYAALVAASSLSFEDAVSAVYQRGLYMDQAVPAGVGAMSAILNLDRAVLDQICAETSTPDNVVQAANYNCPGQIVISGHADAVRVAGEKALEAGARKVVPLAVSGPFHSALMQPAADKLQDKLATLSFHDANIPVVTNVTARPITIASDIQEALVRQVASPVLWEDTIRYLLQEGVDTFVEVGSGSVLAGLTRKVDRKVTMLNVQDQATLEKTISHFVDKNGRNDD</sequence>
<dbReference type="InterPro" id="IPR024925">
    <property type="entry name" value="Malonyl_CoA-ACP_transAc"/>
</dbReference>
<dbReference type="Gene3D" id="3.30.70.250">
    <property type="entry name" value="Malonyl-CoA ACP transacylase, ACP-binding"/>
    <property type="match status" value="1"/>
</dbReference>
<evidence type="ECO:0000256" key="2">
    <source>
        <dbReference type="ARBA" id="ARBA00023315"/>
    </source>
</evidence>
<dbReference type="SUPFAM" id="SSF55048">
    <property type="entry name" value="Probable ACP-binding domain of malonyl-CoA ACP transacylase"/>
    <property type="match status" value="1"/>
</dbReference>
<dbReference type="PANTHER" id="PTHR42681:SF1">
    <property type="entry name" value="MALONYL-COA-ACYL CARRIER PROTEIN TRANSACYLASE, MITOCHONDRIAL"/>
    <property type="match status" value="1"/>
</dbReference>
<dbReference type="RefSeq" id="WP_160800595.1">
    <property type="nucleotide sequence ID" value="NZ_WUUL01000003.1"/>
</dbReference>
<dbReference type="InterPro" id="IPR016036">
    <property type="entry name" value="Malonyl_transacylase_ACP-bd"/>
</dbReference>
<comment type="catalytic activity">
    <reaction evidence="3 4">
        <text>holo-[ACP] + malonyl-CoA = malonyl-[ACP] + CoA</text>
        <dbReference type="Rhea" id="RHEA:41792"/>
        <dbReference type="Rhea" id="RHEA-COMP:9623"/>
        <dbReference type="Rhea" id="RHEA-COMP:9685"/>
        <dbReference type="ChEBI" id="CHEBI:57287"/>
        <dbReference type="ChEBI" id="CHEBI:57384"/>
        <dbReference type="ChEBI" id="CHEBI:64479"/>
        <dbReference type="ChEBI" id="CHEBI:78449"/>
        <dbReference type="EC" id="2.3.1.39"/>
    </reaction>
</comment>
<organism evidence="7 8">
    <name type="scientific">Shimazuella alba</name>
    <dbReference type="NCBI Taxonomy" id="2690964"/>
    <lineage>
        <taxon>Bacteria</taxon>
        <taxon>Bacillati</taxon>
        <taxon>Bacillota</taxon>
        <taxon>Bacilli</taxon>
        <taxon>Bacillales</taxon>
        <taxon>Thermoactinomycetaceae</taxon>
        <taxon>Shimazuella</taxon>
    </lineage>
</organism>
<evidence type="ECO:0000256" key="3">
    <source>
        <dbReference type="ARBA" id="ARBA00048462"/>
    </source>
</evidence>
<dbReference type="NCBIfam" id="TIGR00128">
    <property type="entry name" value="fabD"/>
    <property type="match status" value="1"/>
</dbReference>
<accession>A0A6I4VNV8</accession>
<keyword evidence="2 4" id="KW-0012">Acyltransferase</keyword>
<dbReference type="InterPro" id="IPR004410">
    <property type="entry name" value="Malonyl_CoA-ACP_transAc_FabD"/>
</dbReference>
<evidence type="ECO:0000256" key="1">
    <source>
        <dbReference type="ARBA" id="ARBA00022679"/>
    </source>
</evidence>
<feature type="active site" evidence="5">
    <location>
        <position position="92"/>
    </location>
</feature>
<proteinExistence type="inferred from homology"/>